<dbReference type="AlphaFoldDB" id="E9HL50"/>
<evidence type="ECO:0000313" key="1">
    <source>
        <dbReference type="EMBL" id="EFX67545.1"/>
    </source>
</evidence>
<organism evidence="1 2">
    <name type="scientific">Daphnia pulex</name>
    <name type="common">Water flea</name>
    <dbReference type="NCBI Taxonomy" id="6669"/>
    <lineage>
        <taxon>Eukaryota</taxon>
        <taxon>Metazoa</taxon>
        <taxon>Ecdysozoa</taxon>
        <taxon>Arthropoda</taxon>
        <taxon>Crustacea</taxon>
        <taxon>Branchiopoda</taxon>
        <taxon>Diplostraca</taxon>
        <taxon>Cladocera</taxon>
        <taxon>Anomopoda</taxon>
        <taxon>Daphniidae</taxon>
        <taxon>Daphnia</taxon>
    </lineage>
</organism>
<accession>E9HL50</accession>
<dbReference type="Proteomes" id="UP000000305">
    <property type="component" value="Unassembled WGS sequence"/>
</dbReference>
<keyword evidence="2" id="KW-1185">Reference proteome</keyword>
<evidence type="ECO:0000313" key="2">
    <source>
        <dbReference type="Proteomes" id="UP000000305"/>
    </source>
</evidence>
<name>E9HL50_DAPPU</name>
<sequence length="129" mass="14749">MRTGDADKMALISTLRDPRLTQPIDDEVVQKLTEKQLTEKYIIEDSEWACAPIVVTLKEVRTYQLTTIWLCASRKFVVFLSLFGVFPSPENEQPARPQKKSTNYTNKNVGCGRFCCWGARIPNSKHQPD</sequence>
<reference evidence="1 2" key="1">
    <citation type="journal article" date="2011" name="Science">
        <title>The ecoresponsive genome of Daphnia pulex.</title>
        <authorList>
            <person name="Colbourne J.K."/>
            <person name="Pfrender M.E."/>
            <person name="Gilbert D."/>
            <person name="Thomas W.K."/>
            <person name="Tucker A."/>
            <person name="Oakley T.H."/>
            <person name="Tokishita S."/>
            <person name="Aerts A."/>
            <person name="Arnold G.J."/>
            <person name="Basu M.K."/>
            <person name="Bauer D.J."/>
            <person name="Caceres C.E."/>
            <person name="Carmel L."/>
            <person name="Casola C."/>
            <person name="Choi J.H."/>
            <person name="Detter J.C."/>
            <person name="Dong Q."/>
            <person name="Dusheyko S."/>
            <person name="Eads B.D."/>
            <person name="Frohlich T."/>
            <person name="Geiler-Samerotte K.A."/>
            <person name="Gerlach D."/>
            <person name="Hatcher P."/>
            <person name="Jogdeo S."/>
            <person name="Krijgsveld J."/>
            <person name="Kriventseva E.V."/>
            <person name="Kultz D."/>
            <person name="Laforsch C."/>
            <person name="Lindquist E."/>
            <person name="Lopez J."/>
            <person name="Manak J.R."/>
            <person name="Muller J."/>
            <person name="Pangilinan J."/>
            <person name="Patwardhan R.P."/>
            <person name="Pitluck S."/>
            <person name="Pritham E.J."/>
            <person name="Rechtsteiner A."/>
            <person name="Rho M."/>
            <person name="Rogozin I.B."/>
            <person name="Sakarya O."/>
            <person name="Salamov A."/>
            <person name="Schaack S."/>
            <person name="Shapiro H."/>
            <person name="Shiga Y."/>
            <person name="Skalitzky C."/>
            <person name="Smith Z."/>
            <person name="Souvorov A."/>
            <person name="Sung W."/>
            <person name="Tang Z."/>
            <person name="Tsuchiya D."/>
            <person name="Tu H."/>
            <person name="Vos H."/>
            <person name="Wang M."/>
            <person name="Wolf Y.I."/>
            <person name="Yamagata H."/>
            <person name="Yamada T."/>
            <person name="Ye Y."/>
            <person name="Shaw J.R."/>
            <person name="Andrews J."/>
            <person name="Crease T.J."/>
            <person name="Tang H."/>
            <person name="Lucas S.M."/>
            <person name="Robertson H.M."/>
            <person name="Bork P."/>
            <person name="Koonin E.V."/>
            <person name="Zdobnov E.M."/>
            <person name="Grigoriev I.V."/>
            <person name="Lynch M."/>
            <person name="Boore J.L."/>
        </authorList>
    </citation>
    <scope>NUCLEOTIDE SEQUENCE [LARGE SCALE GENOMIC DNA]</scope>
</reference>
<dbReference type="HOGENOM" id="CLU_1950926_0_0_1"/>
<proteinExistence type="predicted"/>
<dbReference type="KEGG" id="dpx:DAPPUDRAFT_115373"/>
<dbReference type="EMBL" id="GL732675">
    <property type="protein sequence ID" value="EFX67545.1"/>
    <property type="molecule type" value="Genomic_DNA"/>
</dbReference>
<gene>
    <name evidence="1" type="ORF">DAPPUDRAFT_115373</name>
</gene>
<protein>
    <submittedName>
        <fullName evidence="1">Uncharacterized protein</fullName>
    </submittedName>
</protein>
<dbReference type="InParanoid" id="E9HL50"/>